<dbReference type="AlphaFoldDB" id="A0A1M4TUW7"/>
<keyword evidence="1" id="KW-0051">Antiviral defense</keyword>
<proteinExistence type="predicted"/>
<evidence type="ECO:0000259" key="2">
    <source>
        <dbReference type="Pfam" id="PF03787"/>
    </source>
</evidence>
<gene>
    <name evidence="3" type="ORF">SAMN02745158_00599</name>
</gene>
<dbReference type="Pfam" id="PF03787">
    <property type="entry name" value="RAMPs"/>
    <property type="match status" value="1"/>
</dbReference>
<dbReference type="RefSeq" id="WP_072848887.1">
    <property type="nucleotide sequence ID" value="NZ_FQVI01000002.1"/>
</dbReference>
<dbReference type="EMBL" id="FQVI01000002">
    <property type="protein sequence ID" value="SHE48270.1"/>
    <property type="molecule type" value="Genomic_DNA"/>
</dbReference>
<dbReference type="InterPro" id="IPR005537">
    <property type="entry name" value="RAMP_III_fam"/>
</dbReference>
<accession>A0A1M4TUW7</accession>
<evidence type="ECO:0000256" key="1">
    <source>
        <dbReference type="ARBA" id="ARBA00023118"/>
    </source>
</evidence>
<evidence type="ECO:0000313" key="3">
    <source>
        <dbReference type="EMBL" id="SHE48270.1"/>
    </source>
</evidence>
<dbReference type="STRING" id="1122155.SAMN02745158_00599"/>
<name>A0A1M4TUW7_9CLOT</name>
<protein>
    <submittedName>
        <fullName evidence="3">CRISPR/Cas system CSM-associated protein Csm3, group 7 of RAMP superfamily</fullName>
    </submittedName>
</protein>
<dbReference type="GO" id="GO:0051607">
    <property type="term" value="P:defense response to virus"/>
    <property type="evidence" value="ECO:0007669"/>
    <property type="project" value="UniProtKB-KW"/>
</dbReference>
<keyword evidence="4" id="KW-1185">Reference proteome</keyword>
<reference evidence="3 4" key="1">
    <citation type="submission" date="2016-11" db="EMBL/GenBank/DDBJ databases">
        <authorList>
            <person name="Jaros S."/>
            <person name="Januszkiewicz K."/>
            <person name="Wedrychowicz H."/>
        </authorList>
    </citation>
    <scope>NUCLEOTIDE SEQUENCE [LARGE SCALE GENOMIC DNA]</scope>
    <source>
        <strain evidence="3 4">DSM 17459</strain>
    </source>
</reference>
<dbReference type="OrthoDB" id="482771at2"/>
<feature type="domain" description="CRISPR type III-associated protein" evidence="2">
    <location>
        <begin position="8"/>
        <end position="200"/>
    </location>
</feature>
<organism evidence="3 4">
    <name type="scientific">Lactonifactor longoviformis DSM 17459</name>
    <dbReference type="NCBI Taxonomy" id="1122155"/>
    <lineage>
        <taxon>Bacteria</taxon>
        <taxon>Bacillati</taxon>
        <taxon>Bacillota</taxon>
        <taxon>Clostridia</taxon>
        <taxon>Eubacteriales</taxon>
        <taxon>Clostridiaceae</taxon>
        <taxon>Lactonifactor</taxon>
    </lineage>
</organism>
<sequence length="708" mass="79669">MKEWNLRIELKSDFCTATGENAPGMISSKTALEYGIPKIPAKRIKGCLLESGRELADNGMIAEGLLPRIFGCPGSLGGEGIRVGDGHLGVVPEYLFNQEKKEDFVIRDYEQFLKNVKDCPDIEEYLLEDIFTRKRTRTALERTGTASAHSLRTVQVVPVGLVFCSRIEGSLSQEEEQALLLCAKGLRHMGIGITRGMGEVRCILEGAVLKETETRKMNTALFQTIHPEQEVSLPYEIKLKLPLILEGNAGEVADQIQGSAILGAFAGMYIIRHSLGANAHKDADFCRIFLRDGVQFGNAFLKKDGKEYVPCPKAFAVLKDDRTVWFNTMKDEENRRRKNISEHICLKDGCLYKVAPDKEIHFHHARPADRAIGHAQNDRAEDKKAAAGQFFQYMALSAEQIFTGTLRGKASDIQRLVECLEENGYCLMLGKSRTAEYGGCELHISKHPAVEQKYENAACGKDWLVWLISPFVSMCQESGLFEIEAGPLMEEMSKELNCSIELEHSICSCTVLQGYNSRWRLPSAPGPALAPGSAFHIKTERDVEAWEIEEKRWGMMTGKGCGQVKAMPWKDCQEGRIVEEENSNPDQTWRDDGADGEDDGLFAAILEYQGRRFRWEADAGKVLNTINKQERELPSSSDITLLIQLLKGRDGKPGTYKKLKEEVERIRGEEKKQRILTFIKPCEGESVEFMERYLEAAKWKARREENHE</sequence>
<dbReference type="CDD" id="cd09726">
    <property type="entry name" value="RAMP_I_III"/>
    <property type="match status" value="1"/>
</dbReference>
<dbReference type="Proteomes" id="UP000184245">
    <property type="component" value="Unassembled WGS sequence"/>
</dbReference>
<evidence type="ECO:0000313" key="4">
    <source>
        <dbReference type="Proteomes" id="UP000184245"/>
    </source>
</evidence>